<dbReference type="GO" id="GO:0009052">
    <property type="term" value="P:pentose-phosphate shunt, non-oxidative branch"/>
    <property type="evidence" value="ECO:0007669"/>
    <property type="project" value="TreeGrafter"/>
</dbReference>
<sequence>MRIYIASDHGGFELKSSLKAFLKEKPGFEIEDCGAHAFNADDDYPEIIARAARKLSADTLAGKDSRAIVVGASGQGEAIVANRFKAVRCATYYGSAGEQKDMSGKTLDMIASTREHNNSNALSLGARFLTVEEAKRAVEKWLKTEFSGEERHARRIKQIDEVS</sequence>
<name>A0A1F6DCT0_9BACT</name>
<dbReference type="Gene3D" id="3.40.1400.10">
    <property type="entry name" value="Sugar-phosphate isomerase, RpiB/LacA/LacB"/>
    <property type="match status" value="1"/>
</dbReference>
<organism evidence="2 3">
    <name type="scientific">Candidatus Kaiserbacteria bacterium RIFCSPHIGHO2_02_FULL_49_16</name>
    <dbReference type="NCBI Taxonomy" id="1798490"/>
    <lineage>
        <taxon>Bacteria</taxon>
        <taxon>Candidatus Kaiseribacteriota</taxon>
    </lineage>
</organism>
<evidence type="ECO:0000313" key="3">
    <source>
        <dbReference type="Proteomes" id="UP000178042"/>
    </source>
</evidence>
<evidence type="ECO:0000313" key="2">
    <source>
        <dbReference type="EMBL" id="OGG59224.1"/>
    </source>
</evidence>
<dbReference type="InterPro" id="IPR036569">
    <property type="entry name" value="RpiB_LacA_LacB_sf"/>
</dbReference>
<reference evidence="2 3" key="1">
    <citation type="journal article" date="2016" name="Nat. Commun.">
        <title>Thousands of microbial genomes shed light on interconnected biogeochemical processes in an aquifer system.</title>
        <authorList>
            <person name="Anantharaman K."/>
            <person name="Brown C.T."/>
            <person name="Hug L.A."/>
            <person name="Sharon I."/>
            <person name="Castelle C.J."/>
            <person name="Probst A.J."/>
            <person name="Thomas B.C."/>
            <person name="Singh A."/>
            <person name="Wilkins M.J."/>
            <person name="Karaoz U."/>
            <person name="Brodie E.L."/>
            <person name="Williams K.H."/>
            <person name="Hubbard S.S."/>
            <person name="Banfield J.F."/>
        </authorList>
    </citation>
    <scope>NUCLEOTIDE SEQUENCE [LARGE SCALE GENOMIC DNA]</scope>
</reference>
<dbReference type="PANTHER" id="PTHR30345:SF0">
    <property type="entry name" value="DNA DAMAGE-REPAIR_TOLERATION PROTEIN DRT102"/>
    <property type="match status" value="1"/>
</dbReference>
<evidence type="ECO:0008006" key="4">
    <source>
        <dbReference type="Google" id="ProtNLM"/>
    </source>
</evidence>
<evidence type="ECO:0000256" key="1">
    <source>
        <dbReference type="ARBA" id="ARBA00008754"/>
    </source>
</evidence>
<dbReference type="GO" id="GO:0019316">
    <property type="term" value="P:D-allose catabolic process"/>
    <property type="evidence" value="ECO:0007669"/>
    <property type="project" value="TreeGrafter"/>
</dbReference>
<comment type="similarity">
    <text evidence="1">Belongs to the LacAB/RpiB family.</text>
</comment>
<dbReference type="GO" id="GO:0004751">
    <property type="term" value="F:ribose-5-phosphate isomerase activity"/>
    <property type="evidence" value="ECO:0007669"/>
    <property type="project" value="TreeGrafter"/>
</dbReference>
<dbReference type="Proteomes" id="UP000178042">
    <property type="component" value="Unassembled WGS sequence"/>
</dbReference>
<dbReference type="InterPro" id="IPR003500">
    <property type="entry name" value="RpiB_LacA_LacB"/>
</dbReference>
<dbReference type="Pfam" id="PF02502">
    <property type="entry name" value="LacAB_rpiB"/>
    <property type="match status" value="1"/>
</dbReference>
<dbReference type="PIRSF" id="PIRSF005384">
    <property type="entry name" value="RpiB_LacA_B"/>
    <property type="match status" value="1"/>
</dbReference>
<dbReference type="EMBL" id="MFLD01000029">
    <property type="protein sequence ID" value="OGG59224.1"/>
    <property type="molecule type" value="Genomic_DNA"/>
</dbReference>
<accession>A0A1F6DCT0</accession>
<dbReference type="SUPFAM" id="SSF89623">
    <property type="entry name" value="Ribose/Galactose isomerase RpiB/AlsB"/>
    <property type="match status" value="1"/>
</dbReference>
<dbReference type="AlphaFoldDB" id="A0A1F6DCT0"/>
<proteinExistence type="inferred from homology"/>
<dbReference type="NCBIfam" id="TIGR00689">
    <property type="entry name" value="rpiB_lacA_lacB"/>
    <property type="match status" value="1"/>
</dbReference>
<gene>
    <name evidence="2" type="ORF">A3C86_00550</name>
</gene>
<protein>
    <recommendedName>
        <fullName evidence="4">Ribose-5-phosphate isomerase</fullName>
    </recommendedName>
</protein>
<dbReference type="PANTHER" id="PTHR30345">
    <property type="entry name" value="RIBOSE-5-PHOSPHATE ISOMERASE B"/>
    <property type="match status" value="1"/>
</dbReference>
<comment type="caution">
    <text evidence="2">The sequence shown here is derived from an EMBL/GenBank/DDBJ whole genome shotgun (WGS) entry which is preliminary data.</text>
</comment>